<dbReference type="Proteomes" id="UP000187455">
    <property type="component" value="Unassembled WGS sequence"/>
</dbReference>
<protein>
    <submittedName>
        <fullName evidence="2">Uncharacterized protein</fullName>
    </submittedName>
</protein>
<accession>A0A1R0GVZ7</accession>
<dbReference type="AlphaFoldDB" id="A0A1R0GVZ7"/>
<proteinExistence type="predicted"/>
<gene>
    <name evidence="2" type="ORF">AYI68_g4836</name>
</gene>
<keyword evidence="1" id="KW-0812">Transmembrane</keyword>
<name>A0A1R0GVZ7_9FUNG</name>
<organism evidence="2 3">
    <name type="scientific">Smittium mucronatum</name>
    <dbReference type="NCBI Taxonomy" id="133383"/>
    <lineage>
        <taxon>Eukaryota</taxon>
        <taxon>Fungi</taxon>
        <taxon>Fungi incertae sedis</taxon>
        <taxon>Zoopagomycota</taxon>
        <taxon>Kickxellomycotina</taxon>
        <taxon>Harpellomycetes</taxon>
        <taxon>Harpellales</taxon>
        <taxon>Legeriomycetaceae</taxon>
        <taxon>Smittium</taxon>
    </lineage>
</organism>
<dbReference type="EMBL" id="LSSL01002818">
    <property type="protein sequence ID" value="OLY81062.1"/>
    <property type="molecule type" value="Genomic_DNA"/>
</dbReference>
<feature type="transmembrane region" description="Helical" evidence="1">
    <location>
        <begin position="55"/>
        <end position="75"/>
    </location>
</feature>
<evidence type="ECO:0000313" key="2">
    <source>
        <dbReference type="EMBL" id="OLY81062.1"/>
    </source>
</evidence>
<keyword evidence="1" id="KW-0472">Membrane</keyword>
<feature type="transmembrane region" description="Helical" evidence="1">
    <location>
        <begin position="6"/>
        <end position="24"/>
    </location>
</feature>
<evidence type="ECO:0000313" key="3">
    <source>
        <dbReference type="Proteomes" id="UP000187455"/>
    </source>
</evidence>
<keyword evidence="3" id="KW-1185">Reference proteome</keyword>
<keyword evidence="1" id="KW-1133">Transmembrane helix</keyword>
<sequence>MFAHSVFPFAMGWYTEVMLCFIFFNSKYSLRVSDLNCIPLSKKISKGFLNCKNILLYRNAATVSAFVSFVAAATIQLV</sequence>
<evidence type="ECO:0000256" key="1">
    <source>
        <dbReference type="SAM" id="Phobius"/>
    </source>
</evidence>
<comment type="caution">
    <text evidence="2">The sequence shown here is derived from an EMBL/GenBank/DDBJ whole genome shotgun (WGS) entry which is preliminary data.</text>
</comment>
<reference evidence="2 3" key="1">
    <citation type="journal article" date="2016" name="Mol. Biol. Evol.">
        <title>Genome-Wide Survey of Gut Fungi (Harpellales) Reveals the First Horizontally Transferred Ubiquitin Gene from a Mosquito Host.</title>
        <authorList>
            <person name="Wang Y."/>
            <person name="White M.M."/>
            <person name="Kvist S."/>
            <person name="Moncalvo J.M."/>
        </authorList>
    </citation>
    <scope>NUCLEOTIDE SEQUENCE [LARGE SCALE GENOMIC DNA]</scope>
    <source>
        <strain evidence="2 3">ALG-7-W6</strain>
    </source>
</reference>